<sequence length="576" mass="66321">METVIERPFTQNEYRYSKTGPKDGYDFTYRRVHQAANLISYDTNPRSITKIDFSSKSLQPRVNGNYTNRYGISTNQDISADLSTNYVQYENFDPALLQQLGGGPSTFRRVMQAADKFPTYRNHKSVTTKDFHPKPFNINDYVEERSKQKAINPYHNKEISTILSSLNEKGPFKNNLENKHTDYEKNVNDTKCTFLRAMQAVDWKNPEPIPKTIYESDFRNKCACNPPKTINSAHLDPPVENKRISHQWNDSPQLDKPFKSNIKINNIGKATAEPEYLTKNEKCLCSHVHKKSNHVSKFQYSEPLLFHSNYCEKTAPLINVKDVSKQWSQIVKNTQAKQDKTINKLSGKCLPCYQRNNNSVGVHKENHLQNNISTPLQIERILEACKEPKWVSKLENINPNLFRRDDYADSTNKRIHQAAKVVLSESDMQPLSETAESLQKTQDLLPDAKMDDQKAKTAVPRKAKSFADFISPKIGEFPFTKEPFLQSGDLHNIITGDAYLGYCPNMKSVTASDFRPMIESDECEANIISARVPKSPPWTQFRKTRSQLEDLHCPKREGIHKFMDDEDRSLQKNNRR</sequence>
<protein>
    <submittedName>
        <fullName evidence="1">Uncharacterized protein</fullName>
    </submittedName>
</protein>
<organism evidence="1 2">
    <name type="scientific">Nephila pilipes</name>
    <name type="common">Giant wood spider</name>
    <name type="synonym">Nephila maculata</name>
    <dbReference type="NCBI Taxonomy" id="299642"/>
    <lineage>
        <taxon>Eukaryota</taxon>
        <taxon>Metazoa</taxon>
        <taxon>Ecdysozoa</taxon>
        <taxon>Arthropoda</taxon>
        <taxon>Chelicerata</taxon>
        <taxon>Arachnida</taxon>
        <taxon>Araneae</taxon>
        <taxon>Araneomorphae</taxon>
        <taxon>Entelegynae</taxon>
        <taxon>Araneoidea</taxon>
        <taxon>Nephilidae</taxon>
        <taxon>Nephila</taxon>
    </lineage>
</organism>
<reference evidence="1" key="1">
    <citation type="submission" date="2020-08" db="EMBL/GenBank/DDBJ databases">
        <title>Multicomponent nature underlies the extraordinary mechanical properties of spider dragline silk.</title>
        <authorList>
            <person name="Kono N."/>
            <person name="Nakamura H."/>
            <person name="Mori M."/>
            <person name="Yoshida Y."/>
            <person name="Ohtoshi R."/>
            <person name="Malay A.D."/>
            <person name="Moran D.A.P."/>
            <person name="Tomita M."/>
            <person name="Numata K."/>
            <person name="Arakawa K."/>
        </authorList>
    </citation>
    <scope>NUCLEOTIDE SEQUENCE</scope>
</reference>
<gene>
    <name evidence="1" type="primary">AVEN_60230_1</name>
    <name evidence="1" type="ORF">NPIL_387461</name>
</gene>
<dbReference type="OrthoDB" id="6428357at2759"/>
<dbReference type="EMBL" id="BMAW01053664">
    <property type="protein sequence ID" value="GFS92155.1"/>
    <property type="molecule type" value="Genomic_DNA"/>
</dbReference>
<dbReference type="AlphaFoldDB" id="A0A8X6N3F9"/>
<accession>A0A8X6N3F9</accession>
<proteinExistence type="predicted"/>
<evidence type="ECO:0000313" key="1">
    <source>
        <dbReference type="EMBL" id="GFS92155.1"/>
    </source>
</evidence>
<comment type="caution">
    <text evidence="1">The sequence shown here is derived from an EMBL/GenBank/DDBJ whole genome shotgun (WGS) entry which is preliminary data.</text>
</comment>
<name>A0A8X6N3F9_NEPPI</name>
<dbReference type="Proteomes" id="UP000887013">
    <property type="component" value="Unassembled WGS sequence"/>
</dbReference>
<evidence type="ECO:0000313" key="2">
    <source>
        <dbReference type="Proteomes" id="UP000887013"/>
    </source>
</evidence>
<keyword evidence="2" id="KW-1185">Reference proteome</keyword>